<dbReference type="SUPFAM" id="SSF50249">
    <property type="entry name" value="Nucleic acid-binding proteins"/>
    <property type="match status" value="1"/>
</dbReference>
<proteinExistence type="predicted"/>
<evidence type="ECO:0000313" key="1">
    <source>
        <dbReference type="EMBL" id="EJU03015.1"/>
    </source>
</evidence>
<sequence length="295" mass="31946">MPCDKKCSNPSMIDALLDHISSHFPGHSPFATVSNGAVNGPGSLSSAGPVQVPTTIWWAQTDTTSCVIPLLACDTDGYHSIAALCPVMTIFKIRACVLCNTGATELKSKPGFFVSNLVFGDATERISEVAWTPNAICKCNQLKIGKVYSISGGQIIEPPGQYLVGSPFQIKFMNRIEIRELPDDGKVPALKYDFVKLKDIGSVWSGSFDILVVVNMVREEIHMFNMNKDCTCAPVDLAKTFIPASHLFTPVDKGILLQELQVLDTSGYASCVVLWEQDSESFNAVPGDVIVIQAV</sequence>
<organism evidence="1 2">
    <name type="scientific">Dacryopinax primogenitus (strain DJM 731)</name>
    <name type="common">Brown rot fungus</name>
    <dbReference type="NCBI Taxonomy" id="1858805"/>
    <lineage>
        <taxon>Eukaryota</taxon>
        <taxon>Fungi</taxon>
        <taxon>Dikarya</taxon>
        <taxon>Basidiomycota</taxon>
        <taxon>Agaricomycotina</taxon>
        <taxon>Dacrymycetes</taxon>
        <taxon>Dacrymycetales</taxon>
        <taxon>Dacrymycetaceae</taxon>
        <taxon>Dacryopinax</taxon>
    </lineage>
</organism>
<protein>
    <submittedName>
        <fullName evidence="1">Uncharacterized protein</fullName>
    </submittedName>
</protein>
<accession>M5G472</accession>
<dbReference type="GeneID" id="63686125"/>
<reference evidence="1 2" key="1">
    <citation type="journal article" date="2012" name="Science">
        <title>The Paleozoic origin of enzymatic lignin decomposition reconstructed from 31 fungal genomes.</title>
        <authorList>
            <person name="Floudas D."/>
            <person name="Binder M."/>
            <person name="Riley R."/>
            <person name="Barry K."/>
            <person name="Blanchette R.A."/>
            <person name="Henrissat B."/>
            <person name="Martinez A.T."/>
            <person name="Otillar R."/>
            <person name="Spatafora J.W."/>
            <person name="Yadav J.S."/>
            <person name="Aerts A."/>
            <person name="Benoit I."/>
            <person name="Boyd A."/>
            <person name="Carlson A."/>
            <person name="Copeland A."/>
            <person name="Coutinho P.M."/>
            <person name="de Vries R.P."/>
            <person name="Ferreira P."/>
            <person name="Findley K."/>
            <person name="Foster B."/>
            <person name="Gaskell J."/>
            <person name="Glotzer D."/>
            <person name="Gorecki P."/>
            <person name="Heitman J."/>
            <person name="Hesse C."/>
            <person name="Hori C."/>
            <person name="Igarashi K."/>
            <person name="Jurgens J.A."/>
            <person name="Kallen N."/>
            <person name="Kersten P."/>
            <person name="Kohler A."/>
            <person name="Kuees U."/>
            <person name="Kumar T.K.A."/>
            <person name="Kuo A."/>
            <person name="LaButti K."/>
            <person name="Larrondo L.F."/>
            <person name="Lindquist E."/>
            <person name="Ling A."/>
            <person name="Lombard V."/>
            <person name="Lucas S."/>
            <person name="Lundell T."/>
            <person name="Martin R."/>
            <person name="McLaughlin D.J."/>
            <person name="Morgenstern I."/>
            <person name="Morin E."/>
            <person name="Murat C."/>
            <person name="Nagy L.G."/>
            <person name="Nolan M."/>
            <person name="Ohm R.A."/>
            <person name="Patyshakuliyeva A."/>
            <person name="Rokas A."/>
            <person name="Ruiz-Duenas F.J."/>
            <person name="Sabat G."/>
            <person name="Salamov A."/>
            <person name="Samejima M."/>
            <person name="Schmutz J."/>
            <person name="Slot J.C."/>
            <person name="St John F."/>
            <person name="Stenlid J."/>
            <person name="Sun H."/>
            <person name="Sun S."/>
            <person name="Syed K."/>
            <person name="Tsang A."/>
            <person name="Wiebenga A."/>
            <person name="Young D."/>
            <person name="Pisabarro A."/>
            <person name="Eastwood D.C."/>
            <person name="Martin F."/>
            <person name="Cullen D."/>
            <person name="Grigoriev I.V."/>
            <person name="Hibbett D.S."/>
        </authorList>
    </citation>
    <scope>NUCLEOTIDE SEQUENCE [LARGE SCALE GENOMIC DNA]</scope>
    <source>
        <strain evidence="1 2">DJM-731 SS1</strain>
    </source>
</reference>
<dbReference type="AlphaFoldDB" id="M5G472"/>
<evidence type="ECO:0000313" key="2">
    <source>
        <dbReference type="Proteomes" id="UP000030653"/>
    </source>
</evidence>
<dbReference type="STRING" id="1858805.M5G472"/>
<keyword evidence="2" id="KW-1185">Reference proteome</keyword>
<dbReference type="HOGENOM" id="CLU_943401_0_0_1"/>
<dbReference type="EMBL" id="JH795860">
    <property type="protein sequence ID" value="EJU03015.1"/>
    <property type="molecule type" value="Genomic_DNA"/>
</dbReference>
<dbReference type="InterPro" id="IPR012340">
    <property type="entry name" value="NA-bd_OB-fold"/>
</dbReference>
<gene>
    <name evidence="1" type="ORF">DACRYDRAFT_14959</name>
</gene>
<name>M5G472_DACPD</name>
<dbReference type="Proteomes" id="UP000030653">
    <property type="component" value="Unassembled WGS sequence"/>
</dbReference>
<dbReference type="Gene3D" id="2.40.50.140">
    <property type="entry name" value="Nucleic acid-binding proteins"/>
    <property type="match status" value="2"/>
</dbReference>
<dbReference type="RefSeq" id="XP_040629909.1">
    <property type="nucleotide sequence ID" value="XM_040771063.1"/>
</dbReference>